<comment type="caution">
    <text evidence="1">The sequence shown here is derived from an EMBL/GenBank/DDBJ whole genome shotgun (WGS) entry which is preliminary data.</text>
</comment>
<keyword evidence="2" id="KW-1185">Reference proteome</keyword>
<dbReference type="EMBL" id="CM037023">
    <property type="protein sequence ID" value="KAH7664967.1"/>
    <property type="molecule type" value="Genomic_DNA"/>
</dbReference>
<dbReference type="Proteomes" id="UP000827976">
    <property type="component" value="Chromosome 13"/>
</dbReference>
<sequence length="200" mass="22259">MSSLDQQHLFLGWNWNWNWILLVPAIMMTMTSLAGARHVLLSSAPIPSAQPNPNPNTTATNTTEQFLTVHNKARAAVNVAPLSWSLKLYSDASLFVRYQRDKKGCDFADLGSSPYGANQAWASYPARPLEVVGSWVDEKQYYNHAKNTCEAGHECGTYTQVVWRKTTQVGCAQATCTKERATLTICLYFPHGNVQGQSPY</sequence>
<proteinExistence type="predicted"/>
<evidence type="ECO:0000313" key="2">
    <source>
        <dbReference type="Proteomes" id="UP000827976"/>
    </source>
</evidence>
<reference evidence="2" key="1">
    <citation type="journal article" date="2022" name="Nat. Commun.">
        <title>Chromosome evolution and the genetic basis of agronomically important traits in greater yam.</title>
        <authorList>
            <person name="Bredeson J.V."/>
            <person name="Lyons J.B."/>
            <person name="Oniyinde I.O."/>
            <person name="Okereke N.R."/>
            <person name="Kolade O."/>
            <person name="Nnabue I."/>
            <person name="Nwadili C.O."/>
            <person name="Hribova E."/>
            <person name="Parker M."/>
            <person name="Nwogha J."/>
            <person name="Shu S."/>
            <person name="Carlson J."/>
            <person name="Kariba R."/>
            <person name="Muthemba S."/>
            <person name="Knop K."/>
            <person name="Barton G.J."/>
            <person name="Sherwood A.V."/>
            <person name="Lopez-Montes A."/>
            <person name="Asiedu R."/>
            <person name="Jamnadass R."/>
            <person name="Muchugi A."/>
            <person name="Goodstein D."/>
            <person name="Egesi C.N."/>
            <person name="Featherston J."/>
            <person name="Asfaw A."/>
            <person name="Simpson G.G."/>
            <person name="Dolezel J."/>
            <person name="Hendre P.S."/>
            <person name="Van Deynze A."/>
            <person name="Kumar P.L."/>
            <person name="Obidiegwu J.E."/>
            <person name="Bhattacharjee R."/>
            <person name="Rokhsar D.S."/>
        </authorList>
    </citation>
    <scope>NUCLEOTIDE SEQUENCE [LARGE SCALE GENOMIC DNA]</scope>
    <source>
        <strain evidence="2">cv. TDa95/00328</strain>
    </source>
</reference>
<gene>
    <name evidence="1" type="ORF">IHE45_13G000900</name>
</gene>
<accession>A0ACB7UVU4</accession>
<evidence type="ECO:0000313" key="1">
    <source>
        <dbReference type="EMBL" id="KAH7664967.1"/>
    </source>
</evidence>
<organism evidence="1 2">
    <name type="scientific">Dioscorea alata</name>
    <name type="common">Purple yam</name>
    <dbReference type="NCBI Taxonomy" id="55571"/>
    <lineage>
        <taxon>Eukaryota</taxon>
        <taxon>Viridiplantae</taxon>
        <taxon>Streptophyta</taxon>
        <taxon>Embryophyta</taxon>
        <taxon>Tracheophyta</taxon>
        <taxon>Spermatophyta</taxon>
        <taxon>Magnoliopsida</taxon>
        <taxon>Liliopsida</taxon>
        <taxon>Dioscoreales</taxon>
        <taxon>Dioscoreaceae</taxon>
        <taxon>Dioscorea</taxon>
    </lineage>
</organism>
<name>A0ACB7UVU4_DIOAL</name>
<protein>
    <submittedName>
        <fullName evidence="1">Cysteine-rich secretory protein-related protein</fullName>
    </submittedName>
</protein>